<feature type="transmembrane region" description="Helical" evidence="3">
    <location>
        <begin position="28"/>
        <end position="50"/>
    </location>
</feature>
<dbReference type="PANTHER" id="PTHR43719">
    <property type="entry name" value="TWO-COMPONENT HISTIDINE KINASE"/>
    <property type="match status" value="1"/>
</dbReference>
<dbReference type="InterPro" id="IPR050956">
    <property type="entry name" value="2C_system_His_kinase"/>
</dbReference>
<dbReference type="InterPro" id="IPR036890">
    <property type="entry name" value="HATPase_C_sf"/>
</dbReference>
<dbReference type="AlphaFoldDB" id="A0D2A5"/>
<dbReference type="InParanoid" id="A0D2A5"/>
<dbReference type="Pfam" id="PF02518">
    <property type="entry name" value="HATPase_c"/>
    <property type="match status" value="1"/>
</dbReference>
<dbReference type="GO" id="GO:0000160">
    <property type="term" value="P:phosphorelay signal transduction system"/>
    <property type="evidence" value="ECO:0007669"/>
    <property type="project" value="InterPro"/>
</dbReference>
<feature type="domain" description="Response regulatory" evidence="5">
    <location>
        <begin position="726"/>
        <end position="856"/>
    </location>
</feature>
<keyword evidence="1 2" id="KW-0597">Phosphoprotein</keyword>
<feature type="transmembrane region" description="Helical" evidence="3">
    <location>
        <begin position="108"/>
        <end position="125"/>
    </location>
</feature>
<keyword evidence="7" id="KW-1185">Reference proteome</keyword>
<keyword evidence="3" id="KW-1133">Transmembrane helix</keyword>
<dbReference type="GeneID" id="5030353"/>
<name>A0D2A5_PARTE</name>
<feature type="modified residue" description="4-aspartylphosphate" evidence="2">
    <location>
        <position position="786"/>
    </location>
</feature>
<dbReference type="InterPro" id="IPR001789">
    <property type="entry name" value="Sig_transdc_resp-reg_receiver"/>
</dbReference>
<evidence type="ECO:0000256" key="2">
    <source>
        <dbReference type="PROSITE-ProRule" id="PRU00169"/>
    </source>
</evidence>
<feature type="transmembrane region" description="Helical" evidence="3">
    <location>
        <begin position="6"/>
        <end position="21"/>
    </location>
</feature>
<evidence type="ECO:0000313" key="7">
    <source>
        <dbReference type="Proteomes" id="UP000000600"/>
    </source>
</evidence>
<dbReference type="SMART" id="SM00448">
    <property type="entry name" value="REC"/>
    <property type="match status" value="1"/>
</dbReference>
<dbReference type="SMART" id="SM00387">
    <property type="entry name" value="HATPase_c"/>
    <property type="match status" value="1"/>
</dbReference>
<evidence type="ECO:0000259" key="4">
    <source>
        <dbReference type="PROSITE" id="PS50109"/>
    </source>
</evidence>
<dbReference type="Proteomes" id="UP000000600">
    <property type="component" value="Unassembled WGS sequence"/>
</dbReference>
<dbReference type="Gene3D" id="3.40.50.2300">
    <property type="match status" value="1"/>
</dbReference>
<dbReference type="eggNOG" id="ENOG502SX4K">
    <property type="taxonomic scope" value="Eukaryota"/>
</dbReference>
<sequence length="860" mass="98946">MKVVIFFEVIISFEIIWNLIFRMENDKLGFILSAVVLHYINFLIKCILINLECQKWQFWGALIVSESISMGLLSMQWQNKIDLIQVNIDVQKVLIVIQCGWGLNIQQYYIPGMLLGLYSLILEFFKQGSSIYDLIKTIIILILCVLLAYKMRPEQHKDMEASPIPKVELQMSIKFDIKNHILELVPWLTEQKFIVFNDKMLVLYEQAQLLQFFDSSVDEEEEMSDSKLVKQLLDCKCDSLSTGLLKLLQGPQPKKRAFLKPDLKSICQTLLENGNSIYNYYSAGEIESKQFKLQNFKFNFIILSDISQFENILILHIEQQLERKNQFSKSLHTISVHQNHSSANNSKTVDNNTISSSLLYNIFQSVSHEFGTYLNCIMTVSREALNSSMIKKEIKDVFFDPIQINSQLLNYILRNIRDYNSILLQQFTLKLQEFSPHQTIMEIITLMDKQLNFRSNKVQVDCPVDLKVYNDAERYKQIIYQLLSNSARFTSEGTITIEVTLNQDKLKTKITDTGIGMSISESQKLSEMLKDNKKMLRVSSNSVGCGLGLSISNAIVQKMHGKKGLEFKSTQNKGTEFQFSIRNSQQLYNESAYQTSQTYLKIVNQIYYVEQQPSEASIKQMLASKYEASLRSQSNSGGMHRGQRHIKSFSIRKHSAETQQQFLHRITDINQIKQDIDADQNDDEEEEENENDPSLYKQSLIVIPSLETNFKTQIVQYDISSKCCSRVLIVDDEVFNIISMQLILSKFSVKSDKACNGLEAIRKCEEKKLKPCKICSCGGYAAIFLDINMPLMNGIDTVRIIKKKINEGSIPRGLCIANTGYCDFETKKFAIAQGMDYYFTKPIDVKELEAYLKAKFPINL</sequence>
<organism evidence="6 7">
    <name type="scientific">Paramecium tetraurelia</name>
    <dbReference type="NCBI Taxonomy" id="5888"/>
    <lineage>
        <taxon>Eukaryota</taxon>
        <taxon>Sar</taxon>
        <taxon>Alveolata</taxon>
        <taxon>Ciliophora</taxon>
        <taxon>Intramacronucleata</taxon>
        <taxon>Oligohymenophorea</taxon>
        <taxon>Peniculida</taxon>
        <taxon>Parameciidae</taxon>
        <taxon>Paramecium</taxon>
    </lineage>
</organism>
<dbReference type="HOGENOM" id="CLU_016592_0_0_1"/>
<evidence type="ECO:0000313" key="6">
    <source>
        <dbReference type="EMBL" id="CAK77172.1"/>
    </source>
</evidence>
<dbReference type="InterPro" id="IPR004358">
    <property type="entry name" value="Sig_transdc_His_kin-like_C"/>
</dbReference>
<reference evidence="6 7" key="1">
    <citation type="journal article" date="2006" name="Nature">
        <title>Global trends of whole-genome duplications revealed by the ciliate Paramecium tetraurelia.</title>
        <authorList>
            <consortium name="Genoscope"/>
            <person name="Aury J.-M."/>
            <person name="Jaillon O."/>
            <person name="Duret L."/>
            <person name="Noel B."/>
            <person name="Jubin C."/>
            <person name="Porcel B.M."/>
            <person name="Segurens B."/>
            <person name="Daubin V."/>
            <person name="Anthouard V."/>
            <person name="Aiach N."/>
            <person name="Arnaiz O."/>
            <person name="Billaut A."/>
            <person name="Beisson J."/>
            <person name="Blanc I."/>
            <person name="Bouhouche K."/>
            <person name="Camara F."/>
            <person name="Duharcourt S."/>
            <person name="Guigo R."/>
            <person name="Gogendeau D."/>
            <person name="Katinka M."/>
            <person name="Keller A.-M."/>
            <person name="Kissmehl R."/>
            <person name="Klotz C."/>
            <person name="Koll F."/>
            <person name="Le Moue A."/>
            <person name="Lepere C."/>
            <person name="Malinsky S."/>
            <person name="Nowacki M."/>
            <person name="Nowak J.K."/>
            <person name="Plattner H."/>
            <person name="Poulain J."/>
            <person name="Ruiz F."/>
            <person name="Serrano V."/>
            <person name="Zagulski M."/>
            <person name="Dessen P."/>
            <person name="Betermier M."/>
            <person name="Weissenbach J."/>
            <person name="Scarpelli C."/>
            <person name="Schachter V."/>
            <person name="Sperling L."/>
            <person name="Meyer E."/>
            <person name="Cohen J."/>
            <person name="Wincker P."/>
        </authorList>
    </citation>
    <scope>NUCLEOTIDE SEQUENCE [LARGE SCALE GENOMIC DNA]</scope>
    <source>
        <strain evidence="6 7">Stock d4-2</strain>
    </source>
</reference>
<gene>
    <name evidence="6" type="ORF">GSPATT00012678001</name>
</gene>
<dbReference type="PROSITE" id="PS50110">
    <property type="entry name" value="RESPONSE_REGULATORY"/>
    <property type="match status" value="1"/>
</dbReference>
<dbReference type="KEGG" id="ptm:GSPATT00012678001"/>
<accession>A0D2A5</accession>
<dbReference type="OrthoDB" id="303614at2759"/>
<dbReference type="EMBL" id="CT868263">
    <property type="protein sequence ID" value="CAK77172.1"/>
    <property type="molecule type" value="Genomic_DNA"/>
</dbReference>
<dbReference type="Gene3D" id="3.30.565.10">
    <property type="entry name" value="Histidine kinase-like ATPase, C-terminal domain"/>
    <property type="match status" value="1"/>
</dbReference>
<dbReference type="RefSeq" id="XP_001444569.1">
    <property type="nucleotide sequence ID" value="XM_001444532.1"/>
</dbReference>
<dbReference type="InterPro" id="IPR005467">
    <property type="entry name" value="His_kinase_dom"/>
</dbReference>
<keyword evidence="3" id="KW-0472">Membrane</keyword>
<keyword evidence="3" id="KW-0812">Transmembrane</keyword>
<evidence type="ECO:0000256" key="3">
    <source>
        <dbReference type="SAM" id="Phobius"/>
    </source>
</evidence>
<dbReference type="SUPFAM" id="SSF52172">
    <property type="entry name" value="CheY-like"/>
    <property type="match status" value="1"/>
</dbReference>
<dbReference type="SUPFAM" id="SSF55874">
    <property type="entry name" value="ATPase domain of HSP90 chaperone/DNA topoisomerase II/histidine kinase"/>
    <property type="match status" value="1"/>
</dbReference>
<dbReference type="PANTHER" id="PTHR43719:SF28">
    <property type="entry name" value="PEROXIDE STRESS-ACTIVATED HISTIDINE KINASE MAK1-RELATED"/>
    <property type="match status" value="1"/>
</dbReference>
<dbReference type="InterPro" id="IPR003594">
    <property type="entry name" value="HATPase_dom"/>
</dbReference>
<evidence type="ECO:0000259" key="5">
    <source>
        <dbReference type="PROSITE" id="PS50110"/>
    </source>
</evidence>
<feature type="domain" description="Histidine kinase" evidence="4">
    <location>
        <begin position="365"/>
        <end position="585"/>
    </location>
</feature>
<dbReference type="InterPro" id="IPR011006">
    <property type="entry name" value="CheY-like_superfamily"/>
</dbReference>
<proteinExistence type="predicted"/>
<protein>
    <recommendedName>
        <fullName evidence="8">Response regulatory domain-containing protein</fullName>
    </recommendedName>
</protein>
<dbReference type="CDD" id="cd17546">
    <property type="entry name" value="REC_hyHK_CKI1_RcsC-like"/>
    <property type="match status" value="1"/>
</dbReference>
<feature type="transmembrane region" description="Helical" evidence="3">
    <location>
        <begin position="131"/>
        <end position="149"/>
    </location>
</feature>
<dbReference type="PRINTS" id="PR00344">
    <property type="entry name" value="BCTRLSENSOR"/>
</dbReference>
<evidence type="ECO:0008006" key="8">
    <source>
        <dbReference type="Google" id="ProtNLM"/>
    </source>
</evidence>
<dbReference type="PROSITE" id="PS50109">
    <property type="entry name" value="HIS_KIN"/>
    <property type="match status" value="1"/>
</dbReference>
<dbReference type="STRING" id="5888.A0D2A5"/>
<dbReference type="Pfam" id="PF00072">
    <property type="entry name" value="Response_reg"/>
    <property type="match status" value="1"/>
</dbReference>
<evidence type="ECO:0000256" key="1">
    <source>
        <dbReference type="ARBA" id="ARBA00022553"/>
    </source>
</evidence>
<dbReference type="GO" id="GO:0016772">
    <property type="term" value="F:transferase activity, transferring phosphorus-containing groups"/>
    <property type="evidence" value="ECO:0007669"/>
    <property type="project" value="InterPro"/>
</dbReference>
<dbReference type="OMA" id="NESAYQT"/>